<proteinExistence type="predicted"/>
<dbReference type="EMBL" id="MHOP01000008">
    <property type="protein sequence ID" value="OGZ66159.1"/>
    <property type="molecule type" value="Genomic_DNA"/>
</dbReference>
<evidence type="ECO:0000313" key="1">
    <source>
        <dbReference type="EMBL" id="OGZ66159.1"/>
    </source>
</evidence>
<reference evidence="1 2" key="1">
    <citation type="journal article" date="2016" name="Nat. Commun.">
        <title>Thousands of microbial genomes shed light on interconnected biogeochemical processes in an aquifer system.</title>
        <authorList>
            <person name="Anantharaman K."/>
            <person name="Brown C.T."/>
            <person name="Hug L.A."/>
            <person name="Sharon I."/>
            <person name="Castelle C.J."/>
            <person name="Probst A.J."/>
            <person name="Thomas B.C."/>
            <person name="Singh A."/>
            <person name="Wilkins M.J."/>
            <person name="Karaoz U."/>
            <person name="Brodie E.L."/>
            <person name="Williams K.H."/>
            <person name="Hubbard S.S."/>
            <person name="Banfield J.F."/>
        </authorList>
    </citation>
    <scope>NUCLEOTIDE SEQUENCE [LARGE SCALE GENOMIC DNA]</scope>
</reference>
<name>A0A1G2HUT0_9BACT</name>
<dbReference type="AlphaFoldDB" id="A0A1G2HUT0"/>
<sequence>MNVGSQPGIISSFELPVSQSLDDIKKAAQVALDNINQREFSLKMTAKEVDLNKQFLDGEYHCRRQQLERQEAASACFFKDNPLASYIKDELVVPLIELGQGKRENVDSLLEPLPRGTALTEEIKEVIASAEHAYNEPFSAMSRTMVVVREINYALEDASQSIRLIRIDGVQKTEDRNTFGIAQVIQKGFWQDGESMVDFYFLDVMFPTRLTLRPAGSHDSNLAISWVNTTTFFNEAVLAFARKEGRMSTAGGFENLVKIAGRHDSVESLANAMAQDALVEEVRHQMNFNRSCCLGERLHQRYPRFFHERVAKGHWLADFWRLCQYDSDRYQLARAVEEVESKLVSVAASPDSLLSVALMDPLLKRAFLGARQLPTEWEIIAALLNGVHVTRVTQDAFADIFGLTREEVRTRAMKALKETFREDLENTPFCSVDERGVLHRTNKTHAMFAGWAQKDDRSWLQKIKSSFVDWLSG</sequence>
<evidence type="ECO:0000313" key="2">
    <source>
        <dbReference type="Proteomes" id="UP000178774"/>
    </source>
</evidence>
<comment type="caution">
    <text evidence="1">The sequence shown here is derived from an EMBL/GenBank/DDBJ whole genome shotgun (WGS) entry which is preliminary data.</text>
</comment>
<accession>A0A1G2HUT0</accession>
<dbReference type="Proteomes" id="UP000178774">
    <property type="component" value="Unassembled WGS sequence"/>
</dbReference>
<protein>
    <submittedName>
        <fullName evidence="1">Uncharacterized protein</fullName>
    </submittedName>
</protein>
<gene>
    <name evidence="1" type="ORF">A2822_03980</name>
</gene>
<organism evidence="1 2">
    <name type="scientific">Candidatus Staskawiczbacteria bacterium RIFCSPHIGHO2_01_FULL_41_41</name>
    <dbReference type="NCBI Taxonomy" id="1802203"/>
    <lineage>
        <taxon>Bacteria</taxon>
        <taxon>Candidatus Staskawicziibacteriota</taxon>
    </lineage>
</organism>